<evidence type="ECO:0000313" key="8">
    <source>
        <dbReference type="Proteomes" id="UP000662747"/>
    </source>
</evidence>
<dbReference type="SMART" id="SM00345">
    <property type="entry name" value="HTH_GNTR"/>
    <property type="match status" value="1"/>
</dbReference>
<organism evidence="7 8">
    <name type="scientific">Pyxidicoccus parkwayensis</name>
    <dbReference type="NCBI Taxonomy" id="2813578"/>
    <lineage>
        <taxon>Bacteria</taxon>
        <taxon>Pseudomonadati</taxon>
        <taxon>Myxococcota</taxon>
        <taxon>Myxococcia</taxon>
        <taxon>Myxococcales</taxon>
        <taxon>Cystobacterineae</taxon>
        <taxon>Myxococcaceae</taxon>
        <taxon>Pyxidicoccus</taxon>
    </lineage>
</organism>
<protein>
    <submittedName>
        <fullName evidence="7">PLP-dependent aminotransferase family protein</fullName>
    </submittedName>
</protein>
<dbReference type="InterPro" id="IPR051446">
    <property type="entry name" value="HTH_trans_reg/aminotransferase"/>
</dbReference>
<dbReference type="GO" id="GO:0008483">
    <property type="term" value="F:transaminase activity"/>
    <property type="evidence" value="ECO:0007669"/>
    <property type="project" value="UniProtKB-KW"/>
</dbReference>
<keyword evidence="5" id="KW-0804">Transcription</keyword>
<evidence type="ECO:0000256" key="5">
    <source>
        <dbReference type="ARBA" id="ARBA00023163"/>
    </source>
</evidence>
<evidence type="ECO:0000256" key="4">
    <source>
        <dbReference type="ARBA" id="ARBA00023125"/>
    </source>
</evidence>
<dbReference type="InterPro" id="IPR036390">
    <property type="entry name" value="WH_DNA-bd_sf"/>
</dbReference>
<evidence type="ECO:0000256" key="3">
    <source>
        <dbReference type="ARBA" id="ARBA00023015"/>
    </source>
</evidence>
<dbReference type="EMBL" id="CP071090">
    <property type="protein sequence ID" value="QSQ23192.1"/>
    <property type="molecule type" value="Genomic_DNA"/>
</dbReference>
<dbReference type="CDD" id="cd00609">
    <property type="entry name" value="AAT_like"/>
    <property type="match status" value="1"/>
</dbReference>
<keyword evidence="7" id="KW-0032">Aminotransferase</keyword>
<evidence type="ECO:0000256" key="1">
    <source>
        <dbReference type="ARBA" id="ARBA00005384"/>
    </source>
</evidence>
<proteinExistence type="inferred from homology"/>
<dbReference type="InterPro" id="IPR015424">
    <property type="entry name" value="PyrdxlP-dep_Trfase"/>
</dbReference>
<dbReference type="PRINTS" id="PR00035">
    <property type="entry name" value="HTHGNTR"/>
</dbReference>
<gene>
    <name evidence="7" type="ORF">JY651_50325</name>
</gene>
<dbReference type="SUPFAM" id="SSF53383">
    <property type="entry name" value="PLP-dependent transferases"/>
    <property type="match status" value="1"/>
</dbReference>
<dbReference type="SUPFAM" id="SSF46785">
    <property type="entry name" value="Winged helix' DNA-binding domain"/>
    <property type="match status" value="1"/>
</dbReference>
<keyword evidence="7" id="KW-0808">Transferase</keyword>
<keyword evidence="8" id="KW-1185">Reference proteome</keyword>
<sequence>MLSLPPRQSGTTLTQWLYEELRRAMLSGRLRRGASLPTTRALAAEYGISRRIVVEVFERLRDEGYLHARVGVGTRVSENLPEDSLAGPVSPSRPRRAINPLENLAQHAVHGWPVRPFRAFEPALSEFPVELWARLTSRCMRRAGGAILAGGDSAGLRALREAIAEYLGASRGVACSADDIIVTSGAQQGLDLLARVLLRPDDSVWVEDPAYPDAVEIFRLTGAKVVPVAVDAHGIDPKIGRARCPRPKAIYLTPAHQFPLGMSLRLDRRLELLQWTRKEQTVVIEDDYDSEFRFSGKPLPALKGLGASEHVFLVGTFSKCLFPSLRLGYIVAPQRWRDPLLRLRRQVERYPPGLPQLVLASFLAEGHFARHLRRMRELYAGRLALLRSEVGSRLGGLLQIPDVEAGLNTPAYLLGSMTSREAVERARRRELEVWPLERYALARKDLRGLLLGFAALSDRQIRKGVTELARALG</sequence>
<accession>A0ABX7NW82</accession>
<dbReference type="Pfam" id="PF00392">
    <property type="entry name" value="GntR"/>
    <property type="match status" value="1"/>
</dbReference>
<evidence type="ECO:0000256" key="2">
    <source>
        <dbReference type="ARBA" id="ARBA00022898"/>
    </source>
</evidence>
<dbReference type="CDD" id="cd07377">
    <property type="entry name" value="WHTH_GntR"/>
    <property type="match status" value="1"/>
</dbReference>
<evidence type="ECO:0000313" key="7">
    <source>
        <dbReference type="EMBL" id="QSQ23192.1"/>
    </source>
</evidence>
<feature type="domain" description="HTH gntR-type" evidence="6">
    <location>
        <begin position="11"/>
        <end position="79"/>
    </location>
</feature>
<dbReference type="InterPro" id="IPR036388">
    <property type="entry name" value="WH-like_DNA-bd_sf"/>
</dbReference>
<evidence type="ECO:0000259" key="6">
    <source>
        <dbReference type="PROSITE" id="PS50949"/>
    </source>
</evidence>
<dbReference type="Gene3D" id="3.40.640.10">
    <property type="entry name" value="Type I PLP-dependent aspartate aminotransferase-like (Major domain)"/>
    <property type="match status" value="1"/>
</dbReference>
<dbReference type="Pfam" id="PF00155">
    <property type="entry name" value="Aminotran_1_2"/>
    <property type="match status" value="1"/>
</dbReference>
<reference evidence="7 8" key="1">
    <citation type="submission" date="2021-02" db="EMBL/GenBank/DDBJ databases">
        <title>De Novo genome assembly of isolated myxobacteria.</title>
        <authorList>
            <person name="Stevens D.C."/>
        </authorList>
    </citation>
    <scope>NUCLEOTIDE SEQUENCE [LARGE SCALE GENOMIC DNA]</scope>
    <source>
        <strain evidence="8">SCPEA02</strain>
    </source>
</reference>
<dbReference type="RefSeq" id="WP_206724767.1">
    <property type="nucleotide sequence ID" value="NZ_CP071090.1"/>
</dbReference>
<dbReference type="PANTHER" id="PTHR46577:SF1">
    <property type="entry name" value="HTH-TYPE TRANSCRIPTIONAL REGULATORY PROTEIN GABR"/>
    <property type="match status" value="1"/>
</dbReference>
<dbReference type="Gene3D" id="1.10.10.10">
    <property type="entry name" value="Winged helix-like DNA-binding domain superfamily/Winged helix DNA-binding domain"/>
    <property type="match status" value="1"/>
</dbReference>
<comment type="similarity">
    <text evidence="1">In the C-terminal section; belongs to the class-I pyridoxal-phosphate-dependent aminotransferase family.</text>
</comment>
<dbReference type="Proteomes" id="UP000662747">
    <property type="component" value="Chromosome"/>
</dbReference>
<dbReference type="InterPro" id="IPR000524">
    <property type="entry name" value="Tscrpt_reg_HTH_GntR"/>
</dbReference>
<keyword evidence="3" id="KW-0805">Transcription regulation</keyword>
<keyword evidence="4" id="KW-0238">DNA-binding</keyword>
<dbReference type="InterPro" id="IPR004839">
    <property type="entry name" value="Aminotransferase_I/II_large"/>
</dbReference>
<dbReference type="PANTHER" id="PTHR46577">
    <property type="entry name" value="HTH-TYPE TRANSCRIPTIONAL REGULATORY PROTEIN GABR"/>
    <property type="match status" value="1"/>
</dbReference>
<dbReference type="PROSITE" id="PS50949">
    <property type="entry name" value="HTH_GNTR"/>
    <property type="match status" value="1"/>
</dbReference>
<dbReference type="InterPro" id="IPR015421">
    <property type="entry name" value="PyrdxlP-dep_Trfase_major"/>
</dbReference>
<keyword evidence="2" id="KW-0663">Pyridoxal phosphate</keyword>
<name>A0ABX7NW82_9BACT</name>